<dbReference type="GO" id="GO:0005886">
    <property type="term" value="C:plasma membrane"/>
    <property type="evidence" value="ECO:0007669"/>
    <property type="project" value="UniProtKB-SubCell"/>
</dbReference>
<dbReference type="InterPro" id="IPR025405">
    <property type="entry name" value="DUF4131"/>
</dbReference>
<dbReference type="SMART" id="SM00849">
    <property type="entry name" value="Lactamase_B"/>
    <property type="match status" value="1"/>
</dbReference>
<evidence type="ECO:0000256" key="4">
    <source>
        <dbReference type="ARBA" id="ARBA00022989"/>
    </source>
</evidence>
<dbReference type="Gene3D" id="3.60.15.10">
    <property type="entry name" value="Ribonuclease Z/Hydroxyacylglutathione hydrolase-like"/>
    <property type="match status" value="1"/>
</dbReference>
<evidence type="ECO:0000256" key="3">
    <source>
        <dbReference type="ARBA" id="ARBA00022692"/>
    </source>
</evidence>
<name>A0A1I4W0Q1_9GAMM</name>
<feature type="transmembrane region" description="Helical" evidence="6">
    <location>
        <begin position="42"/>
        <end position="61"/>
    </location>
</feature>
<dbReference type="Pfam" id="PF03772">
    <property type="entry name" value="Competence"/>
    <property type="match status" value="1"/>
</dbReference>
<dbReference type="InterPro" id="IPR036866">
    <property type="entry name" value="RibonucZ/Hydroxyglut_hydro"/>
</dbReference>
<dbReference type="InterPro" id="IPR004477">
    <property type="entry name" value="ComEC_N"/>
</dbReference>
<evidence type="ECO:0000256" key="2">
    <source>
        <dbReference type="ARBA" id="ARBA00022475"/>
    </source>
</evidence>
<feature type="transmembrane region" description="Helical" evidence="6">
    <location>
        <begin position="479"/>
        <end position="501"/>
    </location>
</feature>
<feature type="transmembrane region" description="Helical" evidence="6">
    <location>
        <begin position="343"/>
        <end position="374"/>
    </location>
</feature>
<sequence length="782" mass="83173">MDTPLRQANQPRSSAFALPTITVARGIATVLGAVAVQALTGLPSPALAGTAAVVALGLLFVRRLDRLPVWFLLGFFWTAWHAQGVLGARLPDALHGRDFDVVGTVRGLPNVGPDSTRFDFDIASAMLDGKPLSLRGRVRLNWYDKAPELSPCTNWQLRLRLRPPRGLVNPGGHDSERGAAQRGVVAVGYVREDRDNRSTGSAAGPCIDLWRQSIAQAVGRELGSSPSSGLLRALAVGDQSAIGEPEWQVLRATGIGHLIAISGLHVGMFAAFGALLGRLLWKLFPRLTLRIPGPLIEAPVAMACAFGYGMLAGMGVPTVRTLLMIAIALLARFARRATSVAQALALAALAIVAWDPLAVLSAGFWLSFVGVAILLSMTRAGGIEVPAWRELPRVQLGLSLALLPLSVWFFGQGSLIGPIANLIAVPWVSFLVVPLTVAGSLLVVDWPALGGPLLHAADHLLTGLWRIMEWLAALPSAQVYFAAAPLWALLLALVGTAWMLLPRGVPVRWLGVLLLLPLLVPPQQDLAEGEFEAWMFDVGQGLAVLVHSRDGAWLYDAGPRYPSGFDVGEAVVIPSLHALGIGALDRIVISHGDSDHAGGARALHLAFPDAPIESGEPDRLDLPAGDCPSAFGEATDDVQMRGVSASRDEATKSNDRSCVILVAGRYGSLLLTGDATSRVEPAIAAALGEGPRPLVMSVPHHGSKTASSSAFLDALSPQLGLISAGYRNQFGHPHADVLERYAQRAVPLMNTGSSGYLHLRFGRDGLQTEQGRLLRSAWWRMR</sequence>
<evidence type="ECO:0000313" key="9">
    <source>
        <dbReference type="Proteomes" id="UP000198575"/>
    </source>
</evidence>
<dbReference type="Pfam" id="PF00753">
    <property type="entry name" value="Lactamase_B"/>
    <property type="match status" value="1"/>
</dbReference>
<dbReference type="GO" id="GO:0030420">
    <property type="term" value="P:establishment of competence for transformation"/>
    <property type="evidence" value="ECO:0007669"/>
    <property type="project" value="InterPro"/>
</dbReference>
<evidence type="ECO:0000256" key="6">
    <source>
        <dbReference type="SAM" id="Phobius"/>
    </source>
</evidence>
<evidence type="ECO:0000256" key="1">
    <source>
        <dbReference type="ARBA" id="ARBA00004651"/>
    </source>
</evidence>
<accession>A0A1I4W0Q1</accession>
<feature type="transmembrane region" description="Helical" evidence="6">
    <location>
        <begin position="258"/>
        <end position="280"/>
    </location>
</feature>
<dbReference type="AlphaFoldDB" id="A0A1I4W0Q1"/>
<dbReference type="InterPro" id="IPR035681">
    <property type="entry name" value="ComA-like_MBL"/>
</dbReference>
<feature type="domain" description="Metallo-beta-lactamase" evidence="7">
    <location>
        <begin position="540"/>
        <end position="726"/>
    </location>
</feature>
<dbReference type="EMBL" id="FOVF01000003">
    <property type="protein sequence ID" value="SFN07158.1"/>
    <property type="molecule type" value="Genomic_DNA"/>
</dbReference>
<dbReference type="SUPFAM" id="SSF56281">
    <property type="entry name" value="Metallo-hydrolase/oxidoreductase"/>
    <property type="match status" value="1"/>
</dbReference>
<organism evidence="8 9">
    <name type="scientific">Dokdonella immobilis</name>
    <dbReference type="NCBI Taxonomy" id="578942"/>
    <lineage>
        <taxon>Bacteria</taxon>
        <taxon>Pseudomonadati</taxon>
        <taxon>Pseudomonadota</taxon>
        <taxon>Gammaproteobacteria</taxon>
        <taxon>Lysobacterales</taxon>
        <taxon>Rhodanobacteraceae</taxon>
        <taxon>Dokdonella</taxon>
    </lineage>
</organism>
<dbReference type="InterPro" id="IPR001279">
    <property type="entry name" value="Metallo-B-lactamas"/>
</dbReference>
<evidence type="ECO:0000256" key="5">
    <source>
        <dbReference type="ARBA" id="ARBA00023136"/>
    </source>
</evidence>
<keyword evidence="9" id="KW-1185">Reference proteome</keyword>
<dbReference type="Proteomes" id="UP000198575">
    <property type="component" value="Unassembled WGS sequence"/>
</dbReference>
<dbReference type="InterPro" id="IPR052159">
    <property type="entry name" value="Competence_DNA_uptake"/>
</dbReference>
<dbReference type="InterPro" id="IPR004797">
    <property type="entry name" value="Competence_ComEC/Rec2"/>
</dbReference>
<dbReference type="NCBIfam" id="TIGR00360">
    <property type="entry name" value="ComEC_N-term"/>
    <property type="match status" value="1"/>
</dbReference>
<protein>
    <submittedName>
        <fullName evidence="8">Competence protein ComEC</fullName>
    </submittedName>
</protein>
<feature type="transmembrane region" description="Helical" evidence="6">
    <location>
        <begin position="300"/>
        <end position="331"/>
    </location>
</feature>
<dbReference type="CDD" id="cd07731">
    <property type="entry name" value="ComA-like_MBL-fold"/>
    <property type="match status" value="1"/>
</dbReference>
<keyword evidence="5 6" id="KW-0472">Membrane</keyword>
<dbReference type="NCBIfam" id="TIGR00361">
    <property type="entry name" value="ComEC_Rec2"/>
    <property type="match status" value="1"/>
</dbReference>
<feature type="transmembrane region" description="Helical" evidence="6">
    <location>
        <begin position="423"/>
        <end position="444"/>
    </location>
</feature>
<dbReference type="RefSeq" id="WP_175497894.1">
    <property type="nucleotide sequence ID" value="NZ_FOVF01000003.1"/>
</dbReference>
<feature type="transmembrane region" description="Helical" evidence="6">
    <location>
        <begin position="394"/>
        <end position="411"/>
    </location>
</feature>
<keyword evidence="3 6" id="KW-0812">Transmembrane</keyword>
<keyword evidence="2" id="KW-1003">Cell membrane</keyword>
<evidence type="ECO:0000313" key="8">
    <source>
        <dbReference type="EMBL" id="SFN07158.1"/>
    </source>
</evidence>
<dbReference type="Pfam" id="PF13567">
    <property type="entry name" value="DUF4131"/>
    <property type="match status" value="1"/>
</dbReference>
<gene>
    <name evidence="8" type="ORF">SAMN05216289_103247</name>
</gene>
<proteinExistence type="predicted"/>
<comment type="subcellular location">
    <subcellularLocation>
        <location evidence="1">Cell membrane</location>
        <topology evidence="1">Multi-pass membrane protein</topology>
    </subcellularLocation>
</comment>
<evidence type="ECO:0000259" key="7">
    <source>
        <dbReference type="SMART" id="SM00849"/>
    </source>
</evidence>
<dbReference type="PANTHER" id="PTHR30619">
    <property type="entry name" value="DNA INTERNALIZATION/COMPETENCE PROTEIN COMEC/REC2"/>
    <property type="match status" value="1"/>
</dbReference>
<feature type="transmembrane region" description="Helical" evidence="6">
    <location>
        <begin position="15"/>
        <end position="36"/>
    </location>
</feature>
<dbReference type="PANTHER" id="PTHR30619:SF1">
    <property type="entry name" value="RECOMBINATION PROTEIN 2"/>
    <property type="match status" value="1"/>
</dbReference>
<keyword evidence="4 6" id="KW-1133">Transmembrane helix</keyword>
<reference evidence="8 9" key="1">
    <citation type="submission" date="2016-10" db="EMBL/GenBank/DDBJ databases">
        <authorList>
            <person name="de Groot N.N."/>
        </authorList>
    </citation>
    <scope>NUCLEOTIDE SEQUENCE [LARGE SCALE GENOMIC DNA]</scope>
    <source>
        <strain evidence="8 9">CGMCC 1.7659</strain>
    </source>
</reference>
<dbReference type="STRING" id="578942.SAMN05216289_103247"/>